<keyword evidence="2" id="KW-1185">Reference proteome</keyword>
<evidence type="ECO:0000313" key="1">
    <source>
        <dbReference type="EMBL" id="UXC20052.1"/>
    </source>
</evidence>
<name>A0ABY6A1A7_9BURK</name>
<evidence type="ECO:0000313" key="2">
    <source>
        <dbReference type="Proteomes" id="UP001058290"/>
    </source>
</evidence>
<accession>A0ABY6A1A7</accession>
<proteinExistence type="predicted"/>
<dbReference type="RefSeq" id="WP_260719863.1">
    <property type="nucleotide sequence ID" value="NZ_CP104377.1"/>
</dbReference>
<dbReference type="EMBL" id="CP104377">
    <property type="protein sequence ID" value="UXC20052.1"/>
    <property type="molecule type" value="Genomic_DNA"/>
</dbReference>
<organism evidence="1 2">
    <name type="scientific">Comamonas squillarum</name>
    <dbReference type="NCBI Taxonomy" id="2977320"/>
    <lineage>
        <taxon>Bacteria</taxon>
        <taxon>Pseudomonadati</taxon>
        <taxon>Pseudomonadota</taxon>
        <taxon>Betaproteobacteria</taxon>
        <taxon>Burkholderiales</taxon>
        <taxon>Comamonadaceae</taxon>
        <taxon>Comamonas</taxon>
    </lineage>
</organism>
<dbReference type="Proteomes" id="UP001058290">
    <property type="component" value="Chromosome"/>
</dbReference>
<protein>
    <submittedName>
        <fullName evidence="1">Uncharacterized protein</fullName>
    </submittedName>
</protein>
<reference evidence="1" key="1">
    <citation type="submission" date="2022-09" db="EMBL/GenBank/DDBJ databases">
        <title>Bacterial diversity in gut of crayfish and pufferfish.</title>
        <authorList>
            <person name="Huang Y."/>
        </authorList>
    </citation>
    <scope>NUCLEOTIDE SEQUENCE</scope>
    <source>
        <strain evidence="1">PR12</strain>
    </source>
</reference>
<gene>
    <name evidence="1" type="ORF">N4T19_08070</name>
</gene>
<sequence length="137" mass="14804">MTTIQQPPNFMELVARQKIGDKASAWEIFKWERIGDGNDFLISLGETRTKTSGVNKGQITWRGLDGRMLPNGKAVVTEAETQSAEAQHESETGNCSVCGNTGQSFASWSVAEGTKYRTCRRCNGTGKAPSGSTEAKA</sequence>